<evidence type="ECO:0000313" key="11">
    <source>
        <dbReference type="Proteomes" id="UP001168990"/>
    </source>
</evidence>
<dbReference type="AlphaFoldDB" id="A0AA39FXW2"/>
<evidence type="ECO:0000256" key="5">
    <source>
        <dbReference type="ARBA" id="ARBA00022847"/>
    </source>
</evidence>
<accession>A0AA39FXW2</accession>
<dbReference type="GO" id="GO:0015501">
    <property type="term" value="F:glutamate:sodium symporter activity"/>
    <property type="evidence" value="ECO:0007669"/>
    <property type="project" value="TreeGrafter"/>
</dbReference>
<organism evidence="10 11">
    <name type="scientific">Microctonus aethiopoides</name>
    <dbReference type="NCBI Taxonomy" id="144406"/>
    <lineage>
        <taxon>Eukaryota</taxon>
        <taxon>Metazoa</taxon>
        <taxon>Ecdysozoa</taxon>
        <taxon>Arthropoda</taxon>
        <taxon>Hexapoda</taxon>
        <taxon>Insecta</taxon>
        <taxon>Pterygota</taxon>
        <taxon>Neoptera</taxon>
        <taxon>Endopterygota</taxon>
        <taxon>Hymenoptera</taxon>
        <taxon>Apocrita</taxon>
        <taxon>Ichneumonoidea</taxon>
        <taxon>Braconidae</taxon>
        <taxon>Euphorinae</taxon>
        <taxon>Microctonus</taxon>
    </lineage>
</organism>
<proteinExistence type="inferred from homology"/>
<feature type="transmembrane region" description="Helical" evidence="9">
    <location>
        <begin position="56"/>
        <end position="81"/>
    </location>
</feature>
<dbReference type="GO" id="GO:0005313">
    <property type="term" value="F:L-glutamate transmembrane transporter activity"/>
    <property type="evidence" value="ECO:0007669"/>
    <property type="project" value="TreeGrafter"/>
</dbReference>
<evidence type="ECO:0000256" key="3">
    <source>
        <dbReference type="ARBA" id="ARBA00022448"/>
    </source>
</evidence>
<keyword evidence="6 9" id="KW-1133">Transmembrane helix</keyword>
<dbReference type="Pfam" id="PF00375">
    <property type="entry name" value="SDF"/>
    <property type="match status" value="1"/>
</dbReference>
<keyword evidence="7 9" id="KW-0472">Membrane</keyword>
<protein>
    <recommendedName>
        <fullName evidence="9">Amino acid transporter</fullName>
    </recommendedName>
</protein>
<feature type="transmembrane region" description="Helical" evidence="9">
    <location>
        <begin position="266"/>
        <end position="290"/>
    </location>
</feature>
<feature type="transmembrane region" description="Helical" evidence="9">
    <location>
        <begin position="93"/>
        <end position="114"/>
    </location>
</feature>
<evidence type="ECO:0000313" key="10">
    <source>
        <dbReference type="EMBL" id="KAK0177515.1"/>
    </source>
</evidence>
<evidence type="ECO:0000256" key="7">
    <source>
        <dbReference type="ARBA" id="ARBA00023136"/>
    </source>
</evidence>
<dbReference type="InterPro" id="IPR036458">
    <property type="entry name" value="Na:dicarbo_symporter_sf"/>
</dbReference>
<feature type="transmembrane region" description="Helical" evidence="9">
    <location>
        <begin position="15"/>
        <end position="36"/>
    </location>
</feature>
<evidence type="ECO:0000256" key="8">
    <source>
        <dbReference type="ARBA" id="ARBA00023180"/>
    </source>
</evidence>
<evidence type="ECO:0000256" key="9">
    <source>
        <dbReference type="RuleBase" id="RU361216"/>
    </source>
</evidence>
<evidence type="ECO:0000256" key="2">
    <source>
        <dbReference type="ARBA" id="ARBA00006148"/>
    </source>
</evidence>
<dbReference type="InterPro" id="IPR018107">
    <property type="entry name" value="Na-dicarboxylate_symporter_CS"/>
</dbReference>
<comment type="similarity">
    <text evidence="2 9">Belongs to the dicarboxylate/amino acid:cation symporter (DAACS) (TC 2.A.23) family.</text>
</comment>
<evidence type="ECO:0000256" key="4">
    <source>
        <dbReference type="ARBA" id="ARBA00022692"/>
    </source>
</evidence>
<keyword evidence="5 9" id="KW-0769">Symport</keyword>
<dbReference type="PROSITE" id="PS00714">
    <property type="entry name" value="NA_DICARBOXYL_SYMP_2"/>
    <property type="match status" value="1"/>
</dbReference>
<dbReference type="EMBL" id="JAQQBS010000001">
    <property type="protein sequence ID" value="KAK0177515.1"/>
    <property type="molecule type" value="Genomic_DNA"/>
</dbReference>
<dbReference type="PRINTS" id="PR00173">
    <property type="entry name" value="EDTRNSPORT"/>
</dbReference>
<dbReference type="GO" id="GO:0015175">
    <property type="term" value="F:neutral L-amino acid transmembrane transporter activity"/>
    <property type="evidence" value="ECO:0007669"/>
    <property type="project" value="TreeGrafter"/>
</dbReference>
<keyword evidence="8" id="KW-0325">Glycoprotein</keyword>
<keyword evidence="11" id="KW-1185">Reference proteome</keyword>
<dbReference type="PANTHER" id="PTHR11958:SF63">
    <property type="entry name" value="AMINO ACID TRANSPORTER"/>
    <property type="match status" value="1"/>
</dbReference>
<dbReference type="SUPFAM" id="SSF118215">
    <property type="entry name" value="Proton glutamate symport protein"/>
    <property type="match status" value="1"/>
</dbReference>
<dbReference type="PANTHER" id="PTHR11958">
    <property type="entry name" value="SODIUM/DICARBOXYLATE SYMPORTER-RELATED"/>
    <property type="match status" value="1"/>
</dbReference>
<dbReference type="InterPro" id="IPR001991">
    <property type="entry name" value="Na-dicarboxylate_symporter"/>
</dbReference>
<dbReference type="Gene3D" id="1.10.3860.10">
    <property type="entry name" value="Sodium:dicarboxylate symporter"/>
    <property type="match status" value="1"/>
</dbReference>
<dbReference type="GO" id="GO:0005886">
    <property type="term" value="C:plasma membrane"/>
    <property type="evidence" value="ECO:0007669"/>
    <property type="project" value="TreeGrafter"/>
</dbReference>
<name>A0AA39FXW2_9HYME</name>
<comment type="subcellular location">
    <subcellularLocation>
        <location evidence="1 9">Membrane</location>
        <topology evidence="1 9">Multi-pass membrane protein</topology>
    </subcellularLocation>
</comment>
<sequence length="472" mass="51148">MARPKRWKNCLTENLLTMLTVFGVFAGVALGFILKATKSSEWTNREIMYINFPGDLFLRMLKALILPLILSSIVSAIGSLDLNLSGKIGMRSIYYYGTTTICAVILGITLVLIIRPGVVKDTSAFVAQNYIPARNVTTTDTLLDLLRNVFPSNLVQACLANYQTVLTPPKNLTGVTSMYQWDIGHKYTDGMNTLGIVIFGIVMGITIGKMGEQGKPLLDFFNSLAEAMMIITSWVIWISPIGIMFLVASKLLEISDFGALVGTLGWYFMTVILGLTIHGFGTLSVIYFVCTRELPFKALSQMGQVAVTAFGTASSSATLPITIQCLDNMGLDPRITRFVVPIGATINMDGTALYEAIAAIFIAQVRGIQMSLGKVIGVSITATAASIGAAGIPQAGLVTMVMVLDTVGLPAEDVTLILAVDWLLDRFRTTINVVCDALGACIIERMSRGELEVNSRQREETVELAHLSKIET</sequence>
<dbReference type="Proteomes" id="UP001168990">
    <property type="component" value="Unassembled WGS sequence"/>
</dbReference>
<feature type="transmembrane region" description="Helical" evidence="9">
    <location>
        <begin position="220"/>
        <end position="246"/>
    </location>
</feature>
<keyword evidence="4 9" id="KW-0812">Transmembrane</keyword>
<reference evidence="10" key="2">
    <citation type="submission" date="2023-03" db="EMBL/GenBank/DDBJ databases">
        <authorList>
            <person name="Inwood S.N."/>
            <person name="Skelly J.G."/>
            <person name="Guhlin J."/>
            <person name="Harrop T.W.R."/>
            <person name="Goldson S.G."/>
            <person name="Dearden P.K."/>
        </authorList>
    </citation>
    <scope>NUCLEOTIDE SEQUENCE</scope>
    <source>
        <strain evidence="10">Irish</strain>
        <tissue evidence="10">Whole body</tissue>
    </source>
</reference>
<keyword evidence="3 9" id="KW-0813">Transport</keyword>
<evidence type="ECO:0000256" key="1">
    <source>
        <dbReference type="ARBA" id="ARBA00004141"/>
    </source>
</evidence>
<gene>
    <name evidence="10" type="ORF">PV328_001562</name>
</gene>
<evidence type="ECO:0000256" key="6">
    <source>
        <dbReference type="ARBA" id="ARBA00022989"/>
    </source>
</evidence>
<feature type="transmembrane region" description="Helical" evidence="9">
    <location>
        <begin position="190"/>
        <end position="208"/>
    </location>
</feature>
<dbReference type="InterPro" id="IPR050746">
    <property type="entry name" value="DAACS"/>
</dbReference>
<comment type="caution">
    <text evidence="10">The sequence shown here is derived from an EMBL/GenBank/DDBJ whole genome shotgun (WGS) entry which is preliminary data.</text>
</comment>
<reference evidence="10" key="1">
    <citation type="journal article" date="2023" name="bioRxiv">
        <title>Scaffold-level genome assemblies of two parasitoid biocontrol wasps reveal the parthenogenesis mechanism and an associated novel virus.</title>
        <authorList>
            <person name="Inwood S."/>
            <person name="Skelly J."/>
            <person name="Guhlin J."/>
            <person name="Harrop T."/>
            <person name="Goldson S."/>
            <person name="Dearden P."/>
        </authorList>
    </citation>
    <scope>NUCLEOTIDE SEQUENCE</scope>
    <source>
        <strain evidence="10">Irish</strain>
        <tissue evidence="10">Whole body</tissue>
    </source>
</reference>